<evidence type="ECO:0000313" key="1">
    <source>
        <dbReference type="EMBL" id="AES63962.1"/>
    </source>
</evidence>
<accession>G7IK80</accession>
<dbReference type="PaxDb" id="3880-AES63962"/>
<protein>
    <submittedName>
        <fullName evidence="1 2">Uncharacterized protein</fullName>
    </submittedName>
</protein>
<sequence length="176" mass="20043">MDRCLTINTFKGPLAKGIHEFESYERTNPSENNQGGHGTEARETEFEQLARFVPPIYHRPDTHNCLSKDYDCPSRTVVHAKVQGPNPQTSIIGSYTWVRYIHSIQIVYHLMSLTDLSAIARICIQPSFARRKRSHMMEKKAKAYKSALLKGPSTWLERWSYEPKVAGSSPAGTMFI</sequence>
<dbReference type="EnsemblPlants" id="AES63962">
    <property type="protein sequence ID" value="AES63962"/>
    <property type="gene ID" value="MTR_2g015340"/>
</dbReference>
<proteinExistence type="predicted"/>
<dbReference type="HOGENOM" id="CLU_1527428_0_0_1"/>
<dbReference type="EMBL" id="CM001218">
    <property type="protein sequence ID" value="AES63962.1"/>
    <property type="molecule type" value="Genomic_DNA"/>
</dbReference>
<dbReference type="Proteomes" id="UP000002051">
    <property type="component" value="Chromosome 2"/>
</dbReference>
<name>G7IK80_MEDTR</name>
<reference evidence="2" key="3">
    <citation type="submission" date="2015-04" db="UniProtKB">
        <authorList>
            <consortium name="EnsemblPlants"/>
        </authorList>
    </citation>
    <scope>IDENTIFICATION</scope>
    <source>
        <strain evidence="2">cv. Jemalong A17</strain>
    </source>
</reference>
<keyword evidence="3" id="KW-1185">Reference proteome</keyword>
<gene>
    <name evidence="1" type="ordered locus">MTR_2g015340</name>
</gene>
<organism evidence="1 3">
    <name type="scientific">Medicago truncatula</name>
    <name type="common">Barrel medic</name>
    <name type="synonym">Medicago tribuloides</name>
    <dbReference type="NCBI Taxonomy" id="3880"/>
    <lineage>
        <taxon>Eukaryota</taxon>
        <taxon>Viridiplantae</taxon>
        <taxon>Streptophyta</taxon>
        <taxon>Embryophyta</taxon>
        <taxon>Tracheophyta</taxon>
        <taxon>Spermatophyta</taxon>
        <taxon>Magnoliopsida</taxon>
        <taxon>eudicotyledons</taxon>
        <taxon>Gunneridae</taxon>
        <taxon>Pentapetalae</taxon>
        <taxon>rosids</taxon>
        <taxon>fabids</taxon>
        <taxon>Fabales</taxon>
        <taxon>Fabaceae</taxon>
        <taxon>Papilionoideae</taxon>
        <taxon>50 kb inversion clade</taxon>
        <taxon>NPAAA clade</taxon>
        <taxon>Hologalegina</taxon>
        <taxon>IRL clade</taxon>
        <taxon>Trifolieae</taxon>
        <taxon>Medicago</taxon>
    </lineage>
</organism>
<dbReference type="AlphaFoldDB" id="G7IK80"/>
<evidence type="ECO:0000313" key="3">
    <source>
        <dbReference type="Proteomes" id="UP000002051"/>
    </source>
</evidence>
<reference evidence="1 3" key="1">
    <citation type="journal article" date="2011" name="Nature">
        <title>The Medicago genome provides insight into the evolution of rhizobial symbioses.</title>
        <authorList>
            <person name="Young N.D."/>
            <person name="Debelle F."/>
            <person name="Oldroyd G.E."/>
            <person name="Geurts R."/>
            <person name="Cannon S.B."/>
            <person name="Udvardi M.K."/>
            <person name="Benedito V.A."/>
            <person name="Mayer K.F."/>
            <person name="Gouzy J."/>
            <person name="Schoof H."/>
            <person name="Van de Peer Y."/>
            <person name="Proost S."/>
            <person name="Cook D.R."/>
            <person name="Meyers B.C."/>
            <person name="Spannagl M."/>
            <person name="Cheung F."/>
            <person name="De Mita S."/>
            <person name="Krishnakumar V."/>
            <person name="Gundlach H."/>
            <person name="Zhou S."/>
            <person name="Mudge J."/>
            <person name="Bharti A.K."/>
            <person name="Murray J.D."/>
            <person name="Naoumkina M.A."/>
            <person name="Rosen B."/>
            <person name="Silverstein K.A."/>
            <person name="Tang H."/>
            <person name="Rombauts S."/>
            <person name="Zhao P.X."/>
            <person name="Zhou P."/>
            <person name="Barbe V."/>
            <person name="Bardou P."/>
            <person name="Bechner M."/>
            <person name="Bellec A."/>
            <person name="Berger A."/>
            <person name="Berges H."/>
            <person name="Bidwell S."/>
            <person name="Bisseling T."/>
            <person name="Choisne N."/>
            <person name="Couloux A."/>
            <person name="Denny R."/>
            <person name="Deshpande S."/>
            <person name="Dai X."/>
            <person name="Doyle J.J."/>
            <person name="Dudez A.M."/>
            <person name="Farmer A.D."/>
            <person name="Fouteau S."/>
            <person name="Franken C."/>
            <person name="Gibelin C."/>
            <person name="Gish J."/>
            <person name="Goldstein S."/>
            <person name="Gonzalez A.J."/>
            <person name="Green P.J."/>
            <person name="Hallab A."/>
            <person name="Hartog M."/>
            <person name="Hua A."/>
            <person name="Humphray S.J."/>
            <person name="Jeong D.H."/>
            <person name="Jing Y."/>
            <person name="Jocker A."/>
            <person name="Kenton S.M."/>
            <person name="Kim D.J."/>
            <person name="Klee K."/>
            <person name="Lai H."/>
            <person name="Lang C."/>
            <person name="Lin S."/>
            <person name="Macmil S.L."/>
            <person name="Magdelenat G."/>
            <person name="Matthews L."/>
            <person name="McCorrison J."/>
            <person name="Monaghan E.L."/>
            <person name="Mun J.H."/>
            <person name="Najar F.Z."/>
            <person name="Nicholson C."/>
            <person name="Noirot C."/>
            <person name="O'Bleness M."/>
            <person name="Paule C.R."/>
            <person name="Poulain J."/>
            <person name="Prion F."/>
            <person name="Qin B."/>
            <person name="Qu C."/>
            <person name="Retzel E.F."/>
            <person name="Riddle C."/>
            <person name="Sallet E."/>
            <person name="Samain S."/>
            <person name="Samson N."/>
            <person name="Sanders I."/>
            <person name="Saurat O."/>
            <person name="Scarpelli C."/>
            <person name="Schiex T."/>
            <person name="Segurens B."/>
            <person name="Severin A.J."/>
            <person name="Sherrier D.J."/>
            <person name="Shi R."/>
            <person name="Sims S."/>
            <person name="Singer S.R."/>
            <person name="Sinharoy S."/>
            <person name="Sterck L."/>
            <person name="Viollet A."/>
            <person name="Wang B.B."/>
            <person name="Wang K."/>
            <person name="Wang M."/>
            <person name="Wang X."/>
            <person name="Warfsmann J."/>
            <person name="Weissenbach J."/>
            <person name="White D.D."/>
            <person name="White J.D."/>
            <person name="Wiley G.B."/>
            <person name="Wincker P."/>
            <person name="Xing Y."/>
            <person name="Yang L."/>
            <person name="Yao Z."/>
            <person name="Ying F."/>
            <person name="Zhai J."/>
            <person name="Zhou L."/>
            <person name="Zuber A."/>
            <person name="Denarie J."/>
            <person name="Dixon R.A."/>
            <person name="May G.D."/>
            <person name="Schwartz D.C."/>
            <person name="Rogers J."/>
            <person name="Quetier F."/>
            <person name="Town C.D."/>
            <person name="Roe B.A."/>
        </authorList>
    </citation>
    <scope>NUCLEOTIDE SEQUENCE [LARGE SCALE GENOMIC DNA]</scope>
    <source>
        <strain evidence="1">A17</strain>
        <strain evidence="2 3">cv. Jemalong A17</strain>
    </source>
</reference>
<evidence type="ECO:0000313" key="2">
    <source>
        <dbReference type="EnsemblPlants" id="AES63962"/>
    </source>
</evidence>
<reference evidence="1 3" key="2">
    <citation type="journal article" date="2014" name="BMC Genomics">
        <title>An improved genome release (version Mt4.0) for the model legume Medicago truncatula.</title>
        <authorList>
            <person name="Tang H."/>
            <person name="Krishnakumar V."/>
            <person name="Bidwell S."/>
            <person name="Rosen B."/>
            <person name="Chan A."/>
            <person name="Zhou S."/>
            <person name="Gentzbittel L."/>
            <person name="Childs K.L."/>
            <person name="Yandell M."/>
            <person name="Gundlach H."/>
            <person name="Mayer K.F."/>
            <person name="Schwartz D.C."/>
            <person name="Town C.D."/>
        </authorList>
    </citation>
    <scope>GENOME REANNOTATION</scope>
    <source>
        <strain evidence="2 3">cv. Jemalong A17</strain>
    </source>
</reference>